<evidence type="ECO:0000256" key="2">
    <source>
        <dbReference type="SAM" id="Phobius"/>
    </source>
</evidence>
<name>A0A4R7SV56_9ACTN</name>
<protein>
    <submittedName>
        <fullName evidence="3">Uncharacterized protein</fullName>
    </submittedName>
</protein>
<keyword evidence="2" id="KW-0812">Transmembrane</keyword>
<organism evidence="3 4">
    <name type="scientific">Kribbella voronezhensis</name>
    <dbReference type="NCBI Taxonomy" id="2512212"/>
    <lineage>
        <taxon>Bacteria</taxon>
        <taxon>Bacillati</taxon>
        <taxon>Actinomycetota</taxon>
        <taxon>Actinomycetes</taxon>
        <taxon>Propionibacteriales</taxon>
        <taxon>Kribbellaceae</taxon>
        <taxon>Kribbella</taxon>
    </lineage>
</organism>
<evidence type="ECO:0000313" key="4">
    <source>
        <dbReference type="Proteomes" id="UP000295151"/>
    </source>
</evidence>
<accession>A0A4R7SV56</accession>
<comment type="caution">
    <text evidence="3">The sequence shown here is derived from an EMBL/GenBank/DDBJ whole genome shotgun (WGS) entry which is preliminary data.</text>
</comment>
<sequence length="275" mass="28592">MTQNGRSAGSRRPAAIVAAAVLITALSALLAGLAVVYLRGPSTSSQPALPLPARSTPATAPTSTPGVPVSPSPSVSATPFRYQPLWPFTSTAAAAAWQRAYREGGQQPWHLDPEQTALSFTTAFLGFTDINKVVSSTVQRNEARIAVGHAAGVAAVLHLSRIGQGTDAPWEVVGTVDTTLTLDHPHYGATVTSPLTASGLITGVDETIRLTVRQPSSPNPIGDFCCVPTGGTSHPWSARVTYKGATDPALTLITSTGGHVQSVERFAITALRPTR</sequence>
<keyword evidence="2" id="KW-0472">Membrane</keyword>
<feature type="region of interest" description="Disordered" evidence="1">
    <location>
        <begin position="43"/>
        <end position="73"/>
    </location>
</feature>
<feature type="compositionally biased region" description="Low complexity" evidence="1">
    <location>
        <begin position="47"/>
        <end position="73"/>
    </location>
</feature>
<proteinExistence type="predicted"/>
<dbReference type="EMBL" id="SOCE01000002">
    <property type="protein sequence ID" value="TDU83172.1"/>
    <property type="molecule type" value="Genomic_DNA"/>
</dbReference>
<feature type="transmembrane region" description="Helical" evidence="2">
    <location>
        <begin position="12"/>
        <end position="38"/>
    </location>
</feature>
<evidence type="ECO:0000313" key="3">
    <source>
        <dbReference type="EMBL" id="TDU83172.1"/>
    </source>
</evidence>
<evidence type="ECO:0000256" key="1">
    <source>
        <dbReference type="SAM" id="MobiDB-lite"/>
    </source>
</evidence>
<reference evidence="3 4" key="1">
    <citation type="submission" date="2019-03" db="EMBL/GenBank/DDBJ databases">
        <title>Genomic Encyclopedia of Type Strains, Phase III (KMG-III): the genomes of soil and plant-associated and newly described type strains.</title>
        <authorList>
            <person name="Whitman W."/>
        </authorList>
    </citation>
    <scope>NUCLEOTIDE SEQUENCE [LARGE SCALE GENOMIC DNA]</scope>
    <source>
        <strain evidence="3 4">VKM Ac-2575</strain>
    </source>
</reference>
<dbReference type="AlphaFoldDB" id="A0A4R7SV56"/>
<keyword evidence="4" id="KW-1185">Reference proteome</keyword>
<gene>
    <name evidence="3" type="ORF">EV138_5634</name>
</gene>
<dbReference type="Proteomes" id="UP000295151">
    <property type="component" value="Unassembled WGS sequence"/>
</dbReference>
<dbReference type="RefSeq" id="WP_202866975.1">
    <property type="nucleotide sequence ID" value="NZ_SOCE01000002.1"/>
</dbReference>
<keyword evidence="2" id="KW-1133">Transmembrane helix</keyword>